<comment type="caution">
    <text evidence="3">The sequence shown here is derived from an EMBL/GenBank/DDBJ whole genome shotgun (WGS) entry which is preliminary data.</text>
</comment>
<evidence type="ECO:0000313" key="4">
    <source>
        <dbReference type="Proteomes" id="UP001215280"/>
    </source>
</evidence>
<protein>
    <recommendedName>
        <fullName evidence="2">KOW domain-containing protein</fullName>
    </recommendedName>
</protein>
<sequence length="1181" mass="131343">MKFIDASEDDREQSESDDDDSLEVQIRAADKRDFTDAQVAQIQAENDALLVMRRRAALQALRRTQEECHEILRSSVRRMQLLHGDGEPEEEEEDRELWGAPNDDDAGLVPARKGREKVKRPAHPRFLPDSRGPTPYTAPGRSPTPRVGPVPPPSSAELSPPSSRGPTPSPGPLRSLTPPVNPQRVLPSAPLWPQEASLLVPSCRPFPEAEESEAASGCSSPPPTESSSRAKLARRSAKRRRVKHSGVANFLDTEAEHDEDKEDEDEEMGFDQEFIDDSEDINSCNRRPLIISSRGPSFADRDVDPHQVAAAYRQRARQQRARQQRHSENYSDVLAVTQDVSEHDPLPGLLRKLADKHEAMARNAHYPTHEDPWFYQVKLHGIDPHPNLFLINLMMEVGIPSLSCIISAIHHPSDPQHVYMETTSEAQLARVLLQRDAHIVRLMNQEERISLLENVPITKPAPRLGWARVTRKHQYFGDLAFIWMEDGDPLFTPQAFLVPRLAEPVKDKTRTVENRKLFDPRDFPDCEPLASEGARYRGCDYRYGLLVQDLPPSDVAFFDQKDVNPTHEELELWIASGFPGLNCPRPRTPLTMAIMEGDRVVRRVPRRTDVPLNPGEIVAQYDRLGNEQVPAPLPKHREYRQVQRARDPAERRAENEQDEADHDGWVVKTTTTVTSMGRIRWAIVKHCPGALQNEPSVVRISELGHHLLAPMRRVRRNDRVAVVDGEDALGKIGRVVEVMEATGTVVIASSFRNDAEELIEVRINNVHLQFFVGDVVEVTEGPHRGRVGFITHVSPGLADVFDPLLPPSAADDPHYQQQLAIVPAFLKFLDAEEARRLWSTAGTTEQVALEALAADKDGVAYDHAEADRISREIVNVGDPFSGKEVYIVGSRKHHLATGNLKGRFGIVKGWDPKPSKLAQLGDLQAKRSSAVEPIMLIDSLGTHWQSIKGNKTGIIAINSPPSPSPRPATPGAATPAWSQPESAATPAWQVGSATPIPVPRARLAVADEDTGEWLCLPGLVGRRFDVTVRGLTDFIGKKPFLVSPRVQRFEGSHGYVLMEAAVHRDTLNKIKVTVRGLNETGASLGVPPATVKPRRVLEDGTKLEHSTERVVIIGPDYYDTTRDVGLYGRVEPQEPAPPGAVTVLVDRPGLVALNTFYPNHLCLARNQRILLGNTVFDVTNF</sequence>
<accession>A0AAD7JQE3</accession>
<feature type="region of interest" description="Disordered" evidence="1">
    <location>
        <begin position="203"/>
        <end position="267"/>
    </location>
</feature>
<evidence type="ECO:0000259" key="2">
    <source>
        <dbReference type="SMART" id="SM00739"/>
    </source>
</evidence>
<evidence type="ECO:0000256" key="1">
    <source>
        <dbReference type="SAM" id="MobiDB-lite"/>
    </source>
</evidence>
<feature type="compositionally biased region" description="Basic and acidic residues" evidence="1">
    <location>
        <begin position="635"/>
        <end position="655"/>
    </location>
</feature>
<feature type="compositionally biased region" description="Acidic residues" evidence="1">
    <location>
        <begin position="1"/>
        <end position="22"/>
    </location>
</feature>
<dbReference type="EMBL" id="JARJLG010000025">
    <property type="protein sequence ID" value="KAJ7769607.1"/>
    <property type="molecule type" value="Genomic_DNA"/>
</dbReference>
<dbReference type="Proteomes" id="UP001215280">
    <property type="component" value="Unassembled WGS sequence"/>
</dbReference>
<dbReference type="InterPro" id="IPR005824">
    <property type="entry name" value="KOW"/>
</dbReference>
<feature type="region of interest" description="Disordered" evidence="1">
    <location>
        <begin position="959"/>
        <end position="981"/>
    </location>
</feature>
<feature type="compositionally biased region" description="Acidic residues" evidence="1">
    <location>
        <begin position="253"/>
        <end position="267"/>
    </location>
</feature>
<feature type="domain" description="KOW" evidence="2">
    <location>
        <begin position="769"/>
        <end position="796"/>
    </location>
</feature>
<feature type="domain" description="KOW" evidence="2">
    <location>
        <begin position="713"/>
        <end position="741"/>
    </location>
</feature>
<evidence type="ECO:0000313" key="3">
    <source>
        <dbReference type="EMBL" id="KAJ7769607.1"/>
    </source>
</evidence>
<feature type="region of interest" description="Disordered" evidence="1">
    <location>
        <begin position="81"/>
        <end position="189"/>
    </location>
</feature>
<feature type="compositionally biased region" description="Low complexity" evidence="1">
    <location>
        <begin position="969"/>
        <end position="978"/>
    </location>
</feature>
<keyword evidence="4" id="KW-1185">Reference proteome</keyword>
<feature type="compositionally biased region" description="Basic residues" evidence="1">
    <location>
        <begin position="112"/>
        <end position="123"/>
    </location>
</feature>
<organism evidence="3 4">
    <name type="scientific">Mycena maculata</name>
    <dbReference type="NCBI Taxonomy" id="230809"/>
    <lineage>
        <taxon>Eukaryota</taxon>
        <taxon>Fungi</taxon>
        <taxon>Dikarya</taxon>
        <taxon>Basidiomycota</taxon>
        <taxon>Agaricomycotina</taxon>
        <taxon>Agaricomycetes</taxon>
        <taxon>Agaricomycetidae</taxon>
        <taxon>Agaricales</taxon>
        <taxon>Marasmiineae</taxon>
        <taxon>Mycenaceae</taxon>
        <taxon>Mycena</taxon>
    </lineage>
</organism>
<dbReference type="AlphaFoldDB" id="A0AAD7JQE3"/>
<feature type="compositionally biased region" description="Low complexity" evidence="1">
    <location>
        <begin position="155"/>
        <end position="178"/>
    </location>
</feature>
<gene>
    <name evidence="3" type="ORF">DFH07DRAFT_768879</name>
</gene>
<name>A0AAD7JQE3_9AGAR</name>
<feature type="compositionally biased region" description="Basic residues" evidence="1">
    <location>
        <begin position="231"/>
        <end position="244"/>
    </location>
</feature>
<dbReference type="SMART" id="SM00739">
    <property type="entry name" value="KOW"/>
    <property type="match status" value="2"/>
</dbReference>
<feature type="region of interest" description="Disordered" evidence="1">
    <location>
        <begin position="623"/>
        <end position="660"/>
    </location>
</feature>
<proteinExistence type="predicted"/>
<feature type="region of interest" description="Disordered" evidence="1">
    <location>
        <begin position="1"/>
        <end position="23"/>
    </location>
</feature>
<reference evidence="3" key="1">
    <citation type="submission" date="2023-03" db="EMBL/GenBank/DDBJ databases">
        <title>Massive genome expansion in bonnet fungi (Mycena s.s.) driven by repeated elements and novel gene families across ecological guilds.</title>
        <authorList>
            <consortium name="Lawrence Berkeley National Laboratory"/>
            <person name="Harder C.B."/>
            <person name="Miyauchi S."/>
            <person name="Viragh M."/>
            <person name="Kuo A."/>
            <person name="Thoen E."/>
            <person name="Andreopoulos B."/>
            <person name="Lu D."/>
            <person name="Skrede I."/>
            <person name="Drula E."/>
            <person name="Henrissat B."/>
            <person name="Morin E."/>
            <person name="Kohler A."/>
            <person name="Barry K."/>
            <person name="LaButti K."/>
            <person name="Morin E."/>
            <person name="Salamov A."/>
            <person name="Lipzen A."/>
            <person name="Mereny Z."/>
            <person name="Hegedus B."/>
            <person name="Baldrian P."/>
            <person name="Stursova M."/>
            <person name="Weitz H."/>
            <person name="Taylor A."/>
            <person name="Grigoriev I.V."/>
            <person name="Nagy L.G."/>
            <person name="Martin F."/>
            <person name="Kauserud H."/>
        </authorList>
    </citation>
    <scope>NUCLEOTIDE SEQUENCE</scope>
    <source>
        <strain evidence="3">CBHHK188m</strain>
    </source>
</reference>